<organism evidence="1 2">
    <name type="scientific">Colletotrichum cuscutae</name>
    <dbReference type="NCBI Taxonomy" id="1209917"/>
    <lineage>
        <taxon>Eukaryota</taxon>
        <taxon>Fungi</taxon>
        <taxon>Dikarya</taxon>
        <taxon>Ascomycota</taxon>
        <taxon>Pezizomycotina</taxon>
        <taxon>Sordariomycetes</taxon>
        <taxon>Hypocreomycetidae</taxon>
        <taxon>Glomerellales</taxon>
        <taxon>Glomerellaceae</taxon>
        <taxon>Colletotrichum</taxon>
        <taxon>Colletotrichum acutatum species complex</taxon>
    </lineage>
</organism>
<comment type="caution">
    <text evidence="1">The sequence shown here is derived from an EMBL/GenBank/DDBJ whole genome shotgun (WGS) entry which is preliminary data.</text>
</comment>
<reference evidence="1" key="1">
    <citation type="submission" date="2016-11" db="EMBL/GenBank/DDBJ databases">
        <title>The genome sequence of Colletotrichum cuscutae.</title>
        <authorList>
            <person name="Baroncelli R."/>
        </authorList>
    </citation>
    <scope>NUCLEOTIDE SEQUENCE</scope>
    <source>
        <strain evidence="1">IMI 304802</strain>
    </source>
</reference>
<sequence length="293" mass="32507">MMNIDEHHHGSMGYLPDGTAKPLSASLRYCVLPTLLCLPRSYHAYGICAFQLRISLFCMPPIRIVLCCSCNIPLLIVRLAYGFNGNPSRLATPMTLFPPPLLSFFLFSIECGYPQCQKIRDGERKLGSLKSCIGIVVWPYHFSEIFLGVGRIGRMVVSVTALCHLTVSNMDTGYYVRGLASGYLHFSPVALHWRWHLARLAPIFLADFRFAHHTPGPRSLVVAVKWGSFSKLYRFSGMTGMAAVPVPARSRFFNSILVLLRCSSSSSTCSVTVPGYWIGETAKSDSANNHHLA</sequence>
<gene>
    <name evidence="1" type="ORF">CCUS01_00887</name>
</gene>
<evidence type="ECO:0000313" key="1">
    <source>
        <dbReference type="EMBL" id="KAK1470772.1"/>
    </source>
</evidence>
<accession>A0AAI9V5D5</accession>
<dbReference type="Proteomes" id="UP001239213">
    <property type="component" value="Unassembled WGS sequence"/>
</dbReference>
<name>A0AAI9V5D5_9PEZI</name>
<dbReference type="AlphaFoldDB" id="A0AAI9V5D5"/>
<evidence type="ECO:0000313" key="2">
    <source>
        <dbReference type="Proteomes" id="UP001239213"/>
    </source>
</evidence>
<dbReference type="EMBL" id="MPDP01000223">
    <property type="protein sequence ID" value="KAK1470772.1"/>
    <property type="molecule type" value="Genomic_DNA"/>
</dbReference>
<keyword evidence="2" id="KW-1185">Reference proteome</keyword>
<protein>
    <submittedName>
        <fullName evidence="1">Uncharacterized protein</fullName>
    </submittedName>
</protein>
<proteinExistence type="predicted"/>